<evidence type="ECO:0000256" key="1">
    <source>
        <dbReference type="SAM" id="MobiDB-lite"/>
    </source>
</evidence>
<proteinExistence type="predicted"/>
<dbReference type="Proteomes" id="UP000821866">
    <property type="component" value="Chromosome 4"/>
</dbReference>
<feature type="compositionally biased region" description="Basic residues" evidence="1">
    <location>
        <begin position="43"/>
        <end position="62"/>
    </location>
</feature>
<name>A0A9J6E1C2_RHIMP</name>
<reference evidence="2" key="1">
    <citation type="journal article" date="2020" name="Cell">
        <title>Large-Scale Comparative Analyses of Tick Genomes Elucidate Their Genetic Diversity and Vector Capacities.</title>
        <authorList>
            <consortium name="Tick Genome and Microbiome Consortium (TIGMIC)"/>
            <person name="Jia N."/>
            <person name="Wang J."/>
            <person name="Shi W."/>
            <person name="Du L."/>
            <person name="Sun Y."/>
            <person name="Zhan W."/>
            <person name="Jiang J.F."/>
            <person name="Wang Q."/>
            <person name="Zhang B."/>
            <person name="Ji P."/>
            <person name="Bell-Sakyi L."/>
            <person name="Cui X.M."/>
            <person name="Yuan T.T."/>
            <person name="Jiang B.G."/>
            <person name="Yang W.F."/>
            <person name="Lam T.T."/>
            <person name="Chang Q.C."/>
            <person name="Ding S.J."/>
            <person name="Wang X.J."/>
            <person name="Zhu J.G."/>
            <person name="Ruan X.D."/>
            <person name="Zhao L."/>
            <person name="Wei J.T."/>
            <person name="Ye R.Z."/>
            <person name="Que T.C."/>
            <person name="Du C.H."/>
            <person name="Zhou Y.H."/>
            <person name="Cheng J.X."/>
            <person name="Dai P.F."/>
            <person name="Guo W.B."/>
            <person name="Han X.H."/>
            <person name="Huang E.J."/>
            <person name="Li L.F."/>
            <person name="Wei W."/>
            <person name="Gao Y.C."/>
            <person name="Liu J.Z."/>
            <person name="Shao H.Z."/>
            <person name="Wang X."/>
            <person name="Wang C.C."/>
            <person name="Yang T.C."/>
            <person name="Huo Q.B."/>
            <person name="Li W."/>
            <person name="Chen H.Y."/>
            <person name="Chen S.E."/>
            <person name="Zhou L.G."/>
            <person name="Ni X.B."/>
            <person name="Tian J.H."/>
            <person name="Sheng Y."/>
            <person name="Liu T."/>
            <person name="Pan Y.S."/>
            <person name="Xia L.Y."/>
            <person name="Li J."/>
            <person name="Zhao F."/>
            <person name="Cao W.C."/>
        </authorList>
    </citation>
    <scope>NUCLEOTIDE SEQUENCE</scope>
    <source>
        <strain evidence="2">Rmic-2018</strain>
    </source>
</reference>
<evidence type="ECO:0000313" key="2">
    <source>
        <dbReference type="EMBL" id="KAH8027816.1"/>
    </source>
</evidence>
<sequence length="189" mass="20854">MTSRSAPAGFYTSRIPSCYIPPSLRRKLTGPSRHDAVRNMAQHLRHFSRGTRRKNARRRTRRGGNSDTDRGPRWRERRSNSRSHREGGGVPQSSNTFDATTVTRGQESLTHECISLTNIDHDQPGVGAGAEHVSFPKSSKITEVGFWGYDWGPAVRAAGTSAALVGSVAGPEEACLLTGSVRCRIRRLW</sequence>
<accession>A0A9J6E1C2</accession>
<comment type="caution">
    <text evidence="2">The sequence shown here is derived from an EMBL/GenBank/DDBJ whole genome shotgun (WGS) entry which is preliminary data.</text>
</comment>
<gene>
    <name evidence="2" type="ORF">HPB51_010462</name>
</gene>
<feature type="region of interest" description="Disordered" evidence="1">
    <location>
        <begin position="1"/>
        <end position="99"/>
    </location>
</feature>
<evidence type="ECO:0000313" key="3">
    <source>
        <dbReference type="Proteomes" id="UP000821866"/>
    </source>
</evidence>
<dbReference type="EMBL" id="JABSTU010000006">
    <property type="protein sequence ID" value="KAH8027816.1"/>
    <property type="molecule type" value="Genomic_DNA"/>
</dbReference>
<organism evidence="2 3">
    <name type="scientific">Rhipicephalus microplus</name>
    <name type="common">Cattle tick</name>
    <name type="synonym">Boophilus microplus</name>
    <dbReference type="NCBI Taxonomy" id="6941"/>
    <lineage>
        <taxon>Eukaryota</taxon>
        <taxon>Metazoa</taxon>
        <taxon>Ecdysozoa</taxon>
        <taxon>Arthropoda</taxon>
        <taxon>Chelicerata</taxon>
        <taxon>Arachnida</taxon>
        <taxon>Acari</taxon>
        <taxon>Parasitiformes</taxon>
        <taxon>Ixodida</taxon>
        <taxon>Ixodoidea</taxon>
        <taxon>Ixodidae</taxon>
        <taxon>Rhipicephalinae</taxon>
        <taxon>Rhipicephalus</taxon>
        <taxon>Boophilus</taxon>
    </lineage>
</organism>
<keyword evidence="3" id="KW-1185">Reference proteome</keyword>
<protein>
    <submittedName>
        <fullName evidence="2">Uncharacterized protein</fullName>
    </submittedName>
</protein>
<feature type="compositionally biased region" description="Basic and acidic residues" evidence="1">
    <location>
        <begin position="67"/>
        <end position="87"/>
    </location>
</feature>
<reference evidence="2" key="2">
    <citation type="submission" date="2021-09" db="EMBL/GenBank/DDBJ databases">
        <authorList>
            <person name="Jia N."/>
            <person name="Wang J."/>
            <person name="Shi W."/>
            <person name="Du L."/>
            <person name="Sun Y."/>
            <person name="Zhan W."/>
            <person name="Jiang J."/>
            <person name="Wang Q."/>
            <person name="Zhang B."/>
            <person name="Ji P."/>
            <person name="Sakyi L.B."/>
            <person name="Cui X."/>
            <person name="Yuan T."/>
            <person name="Jiang B."/>
            <person name="Yang W."/>
            <person name="Lam T.T.-Y."/>
            <person name="Chang Q."/>
            <person name="Ding S."/>
            <person name="Wang X."/>
            <person name="Zhu J."/>
            <person name="Ruan X."/>
            <person name="Zhao L."/>
            <person name="Wei J."/>
            <person name="Que T."/>
            <person name="Du C."/>
            <person name="Cheng J."/>
            <person name="Dai P."/>
            <person name="Han X."/>
            <person name="Huang E."/>
            <person name="Gao Y."/>
            <person name="Liu J."/>
            <person name="Shao H."/>
            <person name="Ye R."/>
            <person name="Li L."/>
            <person name="Wei W."/>
            <person name="Wang X."/>
            <person name="Wang C."/>
            <person name="Huo Q."/>
            <person name="Li W."/>
            <person name="Guo W."/>
            <person name="Chen H."/>
            <person name="Chen S."/>
            <person name="Zhou L."/>
            <person name="Zhou L."/>
            <person name="Ni X."/>
            <person name="Tian J."/>
            <person name="Zhou Y."/>
            <person name="Sheng Y."/>
            <person name="Liu T."/>
            <person name="Pan Y."/>
            <person name="Xia L."/>
            <person name="Li J."/>
            <person name="Zhao F."/>
            <person name="Cao W."/>
        </authorList>
    </citation>
    <scope>NUCLEOTIDE SEQUENCE</scope>
    <source>
        <strain evidence="2">Rmic-2018</strain>
        <tissue evidence="2">Larvae</tissue>
    </source>
</reference>
<dbReference type="AlphaFoldDB" id="A0A9J6E1C2"/>